<reference evidence="2 3" key="1">
    <citation type="submission" date="2023-11" db="EMBL/GenBank/DDBJ databases">
        <title>Arctic aerobic anoxygenic photoheterotroph Sediminicoccus rosea KRV36 adapts its photosynthesis to long days of polar summer.</title>
        <authorList>
            <person name="Tomasch J."/>
            <person name="Kopejtka K."/>
            <person name="Bily T."/>
            <person name="Gardiner A.T."/>
            <person name="Gardian Z."/>
            <person name="Shivaramu S."/>
            <person name="Koblizek M."/>
            <person name="Engelhardt F."/>
            <person name="Kaftan D."/>
        </authorList>
    </citation>
    <scope>NUCLEOTIDE SEQUENCE [LARGE SCALE GENOMIC DNA]</scope>
    <source>
        <strain evidence="2 3">R-30</strain>
    </source>
</reference>
<feature type="transmembrane region" description="Helical" evidence="1">
    <location>
        <begin position="104"/>
        <end position="122"/>
    </location>
</feature>
<evidence type="ECO:0000313" key="2">
    <source>
        <dbReference type="EMBL" id="WPB85244.1"/>
    </source>
</evidence>
<keyword evidence="1" id="KW-1133">Transmembrane helix</keyword>
<organism evidence="2 3">
    <name type="scientific">Sediminicoccus rosea</name>
    <dbReference type="NCBI Taxonomy" id="1225128"/>
    <lineage>
        <taxon>Bacteria</taxon>
        <taxon>Pseudomonadati</taxon>
        <taxon>Pseudomonadota</taxon>
        <taxon>Alphaproteobacteria</taxon>
        <taxon>Acetobacterales</taxon>
        <taxon>Roseomonadaceae</taxon>
        <taxon>Sediminicoccus</taxon>
    </lineage>
</organism>
<name>A0ABZ0PHN4_9PROT</name>
<protein>
    <submittedName>
        <fullName evidence="2">HXXEE domain-containing protein</fullName>
    </submittedName>
</protein>
<keyword evidence="1" id="KW-0812">Transmembrane</keyword>
<dbReference type="EMBL" id="CP137852">
    <property type="protein sequence ID" value="WPB85244.1"/>
    <property type="molecule type" value="Genomic_DNA"/>
</dbReference>
<evidence type="ECO:0000256" key="1">
    <source>
        <dbReference type="SAM" id="Phobius"/>
    </source>
</evidence>
<evidence type="ECO:0000313" key="3">
    <source>
        <dbReference type="Proteomes" id="UP001305521"/>
    </source>
</evidence>
<gene>
    <name evidence="2" type="ORF">R9Z33_24545</name>
</gene>
<feature type="transmembrane region" description="Helical" evidence="1">
    <location>
        <begin position="163"/>
        <end position="181"/>
    </location>
</feature>
<feature type="transmembrane region" description="Helical" evidence="1">
    <location>
        <begin position="128"/>
        <end position="151"/>
    </location>
</feature>
<sequence>MMRALRDHWLIGALTGAPLLLALAPVQQTVMPPWLLWVFLAQPLYMMHQLEEHVGDRFRHFVNARLAGGAEALTPAAVAVINIGGVWMVNALALLLAATHHPGWGLAAAYLMVVNAATHVAAAVKLKLYNPGLVTAVLLFLPAGLVTLILVSGQPGVGVVEHLGALLFILALHAIIVLHVTRRSA</sequence>
<dbReference type="RefSeq" id="WP_318649210.1">
    <property type="nucleotide sequence ID" value="NZ_CP137852.1"/>
</dbReference>
<proteinExistence type="predicted"/>
<keyword evidence="3" id="KW-1185">Reference proteome</keyword>
<dbReference type="InterPro" id="IPR025671">
    <property type="entry name" value="HXXEE"/>
</dbReference>
<dbReference type="Proteomes" id="UP001305521">
    <property type="component" value="Chromosome"/>
</dbReference>
<dbReference type="Pfam" id="PF13787">
    <property type="entry name" value="HXXEE"/>
    <property type="match status" value="1"/>
</dbReference>
<accession>A0ABZ0PHN4</accession>
<feature type="transmembrane region" description="Helical" evidence="1">
    <location>
        <begin position="76"/>
        <end position="97"/>
    </location>
</feature>
<keyword evidence="1" id="KW-0472">Membrane</keyword>